<dbReference type="AlphaFoldDB" id="A0A6P6A5P6"/>
<keyword evidence="5" id="KW-0255">Endonuclease</keyword>
<dbReference type="Gene3D" id="3.30.160.20">
    <property type="match status" value="1"/>
</dbReference>
<name>A0A6P6A5P6_DURZI</name>
<keyword evidence="4" id="KW-0479">Metal-binding</keyword>
<dbReference type="GO" id="GO:0003723">
    <property type="term" value="F:RNA binding"/>
    <property type="evidence" value="ECO:0007669"/>
    <property type="project" value="UniProtKB-KW"/>
</dbReference>
<comment type="cofactor">
    <cofactor evidence="1">
        <name>Mn(2+)</name>
        <dbReference type="ChEBI" id="CHEBI:29035"/>
    </cofactor>
</comment>
<keyword evidence="7" id="KW-0460">Magnesium</keyword>
<protein>
    <submittedName>
        <fullName evidence="11">Ribonuclease 3-like protein 3</fullName>
    </submittedName>
</protein>
<comment type="cofactor">
    <cofactor evidence="2">
        <name>Mg(2+)</name>
        <dbReference type="ChEBI" id="CHEBI:18420"/>
    </cofactor>
</comment>
<dbReference type="SMART" id="SM00358">
    <property type="entry name" value="DSRM"/>
    <property type="match status" value="1"/>
</dbReference>
<dbReference type="KEGG" id="dzi:111306505"/>
<dbReference type="PANTHER" id="PTHR14950:SF54">
    <property type="entry name" value="RNASE II-LIKE 1"/>
    <property type="match status" value="1"/>
</dbReference>
<gene>
    <name evidence="11" type="primary">LOC111306505</name>
</gene>
<dbReference type="CDD" id="cd00593">
    <property type="entry name" value="RIBOc"/>
    <property type="match status" value="1"/>
</dbReference>
<keyword evidence="10" id="KW-1185">Reference proteome</keyword>
<dbReference type="GO" id="GO:0046872">
    <property type="term" value="F:metal ion binding"/>
    <property type="evidence" value="ECO:0007669"/>
    <property type="project" value="UniProtKB-KW"/>
</dbReference>
<dbReference type="Pfam" id="PF00636">
    <property type="entry name" value="Ribonuclease_3"/>
    <property type="match status" value="1"/>
</dbReference>
<proteinExistence type="predicted"/>
<dbReference type="FunFam" id="1.10.1520.10:FF:000004">
    <property type="entry name" value="Endoribonuclease dicer-like 1"/>
    <property type="match status" value="1"/>
</dbReference>
<dbReference type="SUPFAM" id="SSF69065">
    <property type="entry name" value="RNase III domain-like"/>
    <property type="match status" value="1"/>
</dbReference>
<reference evidence="11" key="1">
    <citation type="submission" date="2025-08" db="UniProtKB">
        <authorList>
            <consortium name="RefSeq"/>
        </authorList>
    </citation>
    <scope>IDENTIFICATION</scope>
    <source>
        <tissue evidence="11">Fruit stalk</tissue>
    </source>
</reference>
<dbReference type="RefSeq" id="XP_022760080.1">
    <property type="nucleotide sequence ID" value="XM_022904345.1"/>
</dbReference>
<accession>A0A6P6A5P6</accession>
<evidence type="ECO:0000313" key="11">
    <source>
        <dbReference type="RefSeq" id="XP_022760080.1"/>
    </source>
</evidence>
<evidence type="ECO:0000259" key="9">
    <source>
        <dbReference type="PROSITE" id="PS50142"/>
    </source>
</evidence>
<evidence type="ECO:0000256" key="3">
    <source>
        <dbReference type="ARBA" id="ARBA00022722"/>
    </source>
</evidence>
<dbReference type="GO" id="GO:0005737">
    <property type="term" value="C:cytoplasm"/>
    <property type="evidence" value="ECO:0007669"/>
    <property type="project" value="TreeGrafter"/>
</dbReference>
<dbReference type="SUPFAM" id="SSF54768">
    <property type="entry name" value="dsRNA-binding domain-like"/>
    <property type="match status" value="1"/>
</dbReference>
<dbReference type="PROSITE" id="PS50142">
    <property type="entry name" value="RNASE_3_2"/>
    <property type="match status" value="1"/>
</dbReference>
<evidence type="ECO:0000256" key="8">
    <source>
        <dbReference type="ARBA" id="ARBA00022884"/>
    </source>
</evidence>
<evidence type="ECO:0000256" key="4">
    <source>
        <dbReference type="ARBA" id="ARBA00022723"/>
    </source>
</evidence>
<feature type="domain" description="RNase III" evidence="9">
    <location>
        <begin position="94"/>
        <end position="234"/>
    </location>
</feature>
<keyword evidence="8" id="KW-0694">RNA-binding</keyword>
<sequence>MVNVFDGTNGGYEPELLFFYDSTFSYRRNLFLFINNPTSSLISSISFLLHFTMTAMKTQEEQISDQLQKLQVNEKENESAVDSTQNIIDSLPNLNEVEEILGYGFTNKRLLEEAFTHVSLGHGLSNERLEYVGDSVLNLLFTKHQYFEYPDLPPGVLTRLRAANVDTEKLARVAIKHGLHRFLRHKKPLLEKQIRQFSQEIQRYPLHSNGLVDVPKALADLVESVIGAVFIDANFSIDIVWKVFKDLLEPIIRRETLKIHPVTQLYEVCQKRNLKVKFEDLWKESTAFNVFIDDQLVGRGACSLKKEIAHNRAAKDALDNILKILDHKDNSIAEETNSLTLY</sequence>
<dbReference type="InterPro" id="IPR036389">
    <property type="entry name" value="RNase_III_sf"/>
</dbReference>
<dbReference type="GO" id="GO:0004525">
    <property type="term" value="F:ribonuclease III activity"/>
    <property type="evidence" value="ECO:0007669"/>
    <property type="project" value="InterPro"/>
</dbReference>
<dbReference type="Proteomes" id="UP000515121">
    <property type="component" value="Unplaced"/>
</dbReference>
<dbReference type="PANTHER" id="PTHR14950">
    <property type="entry name" value="DICER-RELATED"/>
    <property type="match status" value="1"/>
</dbReference>
<dbReference type="PROSITE" id="PS00517">
    <property type="entry name" value="RNASE_3_1"/>
    <property type="match status" value="1"/>
</dbReference>
<evidence type="ECO:0000256" key="5">
    <source>
        <dbReference type="ARBA" id="ARBA00022759"/>
    </source>
</evidence>
<organism evidence="10 11">
    <name type="scientific">Durio zibethinus</name>
    <name type="common">Durian</name>
    <dbReference type="NCBI Taxonomy" id="66656"/>
    <lineage>
        <taxon>Eukaryota</taxon>
        <taxon>Viridiplantae</taxon>
        <taxon>Streptophyta</taxon>
        <taxon>Embryophyta</taxon>
        <taxon>Tracheophyta</taxon>
        <taxon>Spermatophyta</taxon>
        <taxon>Magnoliopsida</taxon>
        <taxon>eudicotyledons</taxon>
        <taxon>Gunneridae</taxon>
        <taxon>Pentapetalae</taxon>
        <taxon>rosids</taxon>
        <taxon>malvids</taxon>
        <taxon>Malvales</taxon>
        <taxon>Malvaceae</taxon>
        <taxon>Helicteroideae</taxon>
        <taxon>Durio</taxon>
    </lineage>
</organism>
<keyword evidence="3" id="KW-0540">Nuclease</keyword>
<dbReference type="Pfam" id="PF00035">
    <property type="entry name" value="dsrm"/>
    <property type="match status" value="1"/>
</dbReference>
<evidence type="ECO:0000256" key="2">
    <source>
        <dbReference type="ARBA" id="ARBA00001946"/>
    </source>
</evidence>
<dbReference type="OrthoDB" id="416741at2759"/>
<keyword evidence="6" id="KW-0378">Hydrolase</keyword>
<dbReference type="SMART" id="SM00535">
    <property type="entry name" value="RIBOc"/>
    <property type="match status" value="1"/>
</dbReference>
<dbReference type="InterPro" id="IPR000999">
    <property type="entry name" value="RNase_III_dom"/>
</dbReference>
<dbReference type="InterPro" id="IPR014720">
    <property type="entry name" value="dsRBD_dom"/>
</dbReference>
<dbReference type="Gene3D" id="1.10.1520.10">
    <property type="entry name" value="Ribonuclease III domain"/>
    <property type="match status" value="1"/>
</dbReference>
<evidence type="ECO:0000313" key="10">
    <source>
        <dbReference type="Proteomes" id="UP000515121"/>
    </source>
</evidence>
<dbReference type="GO" id="GO:0005634">
    <property type="term" value="C:nucleus"/>
    <property type="evidence" value="ECO:0007669"/>
    <property type="project" value="TreeGrafter"/>
</dbReference>
<evidence type="ECO:0000256" key="7">
    <source>
        <dbReference type="ARBA" id="ARBA00022842"/>
    </source>
</evidence>
<dbReference type="GO" id="GO:0030422">
    <property type="term" value="P:siRNA processing"/>
    <property type="evidence" value="ECO:0007669"/>
    <property type="project" value="TreeGrafter"/>
</dbReference>
<evidence type="ECO:0000256" key="1">
    <source>
        <dbReference type="ARBA" id="ARBA00001936"/>
    </source>
</evidence>
<dbReference type="GeneID" id="111306505"/>
<evidence type="ECO:0000256" key="6">
    <source>
        <dbReference type="ARBA" id="ARBA00022801"/>
    </source>
</evidence>